<protein>
    <submittedName>
        <fullName evidence="2">Uncharacterized protein</fullName>
    </submittedName>
</protein>
<keyword evidence="1" id="KW-0812">Transmembrane</keyword>
<evidence type="ECO:0000256" key="1">
    <source>
        <dbReference type="SAM" id="Phobius"/>
    </source>
</evidence>
<comment type="caution">
    <text evidence="2">The sequence shown here is derived from an EMBL/GenBank/DDBJ whole genome shotgun (WGS) entry which is preliminary data.</text>
</comment>
<organism evidence="2 3">
    <name type="scientific">Coniochaeta hoffmannii</name>
    <dbReference type="NCBI Taxonomy" id="91930"/>
    <lineage>
        <taxon>Eukaryota</taxon>
        <taxon>Fungi</taxon>
        <taxon>Dikarya</taxon>
        <taxon>Ascomycota</taxon>
        <taxon>Pezizomycotina</taxon>
        <taxon>Sordariomycetes</taxon>
        <taxon>Sordariomycetidae</taxon>
        <taxon>Coniochaetales</taxon>
        <taxon>Coniochaetaceae</taxon>
        <taxon>Coniochaeta</taxon>
    </lineage>
</organism>
<feature type="transmembrane region" description="Helical" evidence="1">
    <location>
        <begin position="22"/>
        <end position="43"/>
    </location>
</feature>
<reference evidence="2" key="1">
    <citation type="submission" date="2022-07" db="EMBL/GenBank/DDBJ databases">
        <title>Fungi with potential for degradation of polypropylene.</title>
        <authorList>
            <person name="Gostincar C."/>
        </authorList>
    </citation>
    <scope>NUCLEOTIDE SEQUENCE</scope>
    <source>
        <strain evidence="2">EXF-13287</strain>
    </source>
</reference>
<keyword evidence="1" id="KW-0472">Membrane</keyword>
<evidence type="ECO:0000313" key="2">
    <source>
        <dbReference type="EMBL" id="KAJ9161408.1"/>
    </source>
</evidence>
<feature type="transmembrane region" description="Helical" evidence="1">
    <location>
        <begin position="120"/>
        <end position="143"/>
    </location>
</feature>
<dbReference type="EMBL" id="JANBVN010000023">
    <property type="protein sequence ID" value="KAJ9161408.1"/>
    <property type="molecule type" value="Genomic_DNA"/>
</dbReference>
<dbReference type="AlphaFoldDB" id="A0AA38SIW6"/>
<accession>A0AA38SIW6</accession>
<dbReference type="Proteomes" id="UP001174691">
    <property type="component" value="Unassembled WGS sequence"/>
</dbReference>
<evidence type="ECO:0000313" key="3">
    <source>
        <dbReference type="Proteomes" id="UP001174691"/>
    </source>
</evidence>
<name>A0AA38SIW6_9PEZI</name>
<keyword evidence="1" id="KW-1133">Transmembrane helix</keyword>
<sequence length="149" mass="17523">MVLTVPPVAPNRGDAASQSQSMLYKAVVTPVIFVTFLVSLVLVDLRYSVERSHLHPDDYSSRLPHWLHRIIYRYQPYQYVRLDKNGNPTGQRAYDGFYHSKQRKLMKMEVDDAFQIRRTVLFVMGLLIMLAVWGLWHLSAWVLRLARYR</sequence>
<keyword evidence="3" id="KW-1185">Reference proteome</keyword>
<proteinExistence type="predicted"/>
<gene>
    <name evidence="2" type="ORF">NKR19_g2299</name>
</gene>